<sequence length="777" mass="89467">MKTLFKPYSRQLIFSGAFILALLFHCDSHCSQIEISGQITIEKQAFAECPLIVQPQKHEITTDSDGIYHVYLQKGWSGKIVPLLKGFRFFPGFYQYINMQLDLVDQNYETTRLPDDYIYPPQILGPTTGETWEKLNFQIVPSGLKYFYIWSDQQDGEWGSDRETHFWRYPGYYCVRVLAKDDTGRQSDWSNCHLLQIHEDIPGNLPPTKPTVFGAEQGITGIEYSFYANSSDPEECTPLTYQFKTDDCFSDWQLSNTWRHSFDKPGAFIVQAQAKDHLGALSNRSDFHTIHIELAHAPEMPKLILSQYYVIPGLSITARARSIDQDEDHYADRIQYQFDFGDNSQSEWIRSKDQWAYADHSWYTVGTYCVKVVARDDSGLISPVSECREIEVKLPNHPPSIPTITGPEVGYTHTEYTFVVNASDQDGDALEYLLEITTPTNNGVPDFEEIVYDWQESNIFHHAFDIAGTYMIKAAVQEKGTSHPDVLSLWHHILIHSELIVPEIRIQCPTPNYACNNRCNGRYASGESLKIVWKKSDDIDENRMQHVNLFYAIDDTAWIKMGESDTTSFDWDIPDDFLHDHVTIKIVADFAVGSAEVISEPVAFYDARIPDITLSSDSPSVYYMNDPIDIHWQITCAPGYDVKSARLEFHTAGSTRKTIAHLNQTQASEGSYTWIPDNCRYRTNSGQFNLYAICSNCQEYEVWSDTFSIQFQEDHSNPWQKTETAFEITPDPNYFQYLREPDVFVDYQNNIHFLVVYCKTSKGNDPNETQLYYRKKN</sequence>
<organism evidence="2 3">
    <name type="scientific">Candidatus Magnetoglobus multicellularis str. Araruama</name>
    <dbReference type="NCBI Taxonomy" id="890399"/>
    <lineage>
        <taxon>Bacteria</taxon>
        <taxon>Pseudomonadati</taxon>
        <taxon>Thermodesulfobacteriota</taxon>
        <taxon>Desulfobacteria</taxon>
        <taxon>Desulfobacterales</taxon>
        <taxon>Desulfobacteraceae</taxon>
        <taxon>Candidatus Magnetoglobus</taxon>
    </lineage>
</organism>
<dbReference type="InterPro" id="IPR035986">
    <property type="entry name" value="PKD_dom_sf"/>
</dbReference>
<feature type="domain" description="PKD" evidence="1">
    <location>
        <begin position="332"/>
        <end position="379"/>
    </location>
</feature>
<dbReference type="AlphaFoldDB" id="A0A1V1P1Z6"/>
<comment type="caution">
    <text evidence="2">The sequence shown here is derived from an EMBL/GenBank/DDBJ whole genome shotgun (WGS) entry which is preliminary data.</text>
</comment>
<dbReference type="PROSITE" id="PS50093">
    <property type="entry name" value="PKD"/>
    <property type="match status" value="1"/>
</dbReference>
<dbReference type="Gene3D" id="2.60.40.10">
    <property type="entry name" value="Immunoglobulins"/>
    <property type="match status" value="1"/>
</dbReference>
<dbReference type="Proteomes" id="UP000189670">
    <property type="component" value="Unassembled WGS sequence"/>
</dbReference>
<evidence type="ECO:0000259" key="1">
    <source>
        <dbReference type="PROSITE" id="PS50093"/>
    </source>
</evidence>
<reference evidence="3" key="1">
    <citation type="submission" date="2012-11" db="EMBL/GenBank/DDBJ databases">
        <authorList>
            <person name="Lucero-Rivera Y.E."/>
            <person name="Tovar-Ramirez D."/>
        </authorList>
    </citation>
    <scope>NUCLEOTIDE SEQUENCE [LARGE SCALE GENOMIC DNA]</scope>
    <source>
        <strain evidence="3">Araruama</strain>
    </source>
</reference>
<dbReference type="InterPro" id="IPR000601">
    <property type="entry name" value="PKD_dom"/>
</dbReference>
<gene>
    <name evidence="2" type="ORF">OMM_10068</name>
</gene>
<feature type="non-terminal residue" evidence="2">
    <location>
        <position position="777"/>
    </location>
</feature>
<name>A0A1V1P1Z6_9BACT</name>
<evidence type="ECO:0000313" key="2">
    <source>
        <dbReference type="EMBL" id="ETR68899.1"/>
    </source>
</evidence>
<accession>A0A1V1P1Z6</accession>
<dbReference type="SUPFAM" id="SSF49299">
    <property type="entry name" value="PKD domain"/>
    <property type="match status" value="1"/>
</dbReference>
<evidence type="ECO:0000313" key="3">
    <source>
        <dbReference type="Proteomes" id="UP000189670"/>
    </source>
</evidence>
<dbReference type="InterPro" id="IPR013783">
    <property type="entry name" value="Ig-like_fold"/>
</dbReference>
<protein>
    <recommendedName>
        <fullName evidence="1">PKD domain-containing protein</fullName>
    </recommendedName>
</protein>
<proteinExistence type="predicted"/>
<dbReference type="EMBL" id="ATBP01000801">
    <property type="protein sequence ID" value="ETR68899.1"/>
    <property type="molecule type" value="Genomic_DNA"/>
</dbReference>